<proteinExistence type="predicted"/>
<dbReference type="Pfam" id="PF04586">
    <property type="entry name" value="Peptidase_S78"/>
    <property type="match status" value="1"/>
</dbReference>
<name>A0ABX1DZA5_9PROT</name>
<comment type="caution">
    <text evidence="5">The sequence shown here is derived from an EMBL/GenBank/DDBJ whole genome shotgun (WGS) entry which is preliminary data.</text>
</comment>
<evidence type="ECO:0000256" key="3">
    <source>
        <dbReference type="ARBA" id="ARBA00022801"/>
    </source>
</evidence>
<keyword evidence="6" id="KW-1185">Reference proteome</keyword>
<keyword evidence="2 5" id="KW-0645">Protease</keyword>
<keyword evidence="1" id="KW-1188">Viral release from host cell</keyword>
<dbReference type="InterPro" id="IPR006433">
    <property type="entry name" value="Prohead_protease"/>
</dbReference>
<reference evidence="5 6" key="1">
    <citation type="submission" date="2020-03" db="EMBL/GenBank/DDBJ databases">
        <title>Roseomonas selenitidurans sp. nov. isolated from urban soil.</title>
        <authorList>
            <person name="Liu H."/>
        </authorList>
    </citation>
    <scope>NUCLEOTIDE SEQUENCE [LARGE SCALE GENOMIC DNA]</scope>
    <source>
        <strain evidence="5 6">BU-1</strain>
    </source>
</reference>
<organism evidence="5 6">
    <name type="scientific">Falsiroseomonas selenitidurans</name>
    <dbReference type="NCBI Taxonomy" id="2716335"/>
    <lineage>
        <taxon>Bacteria</taxon>
        <taxon>Pseudomonadati</taxon>
        <taxon>Pseudomonadota</taxon>
        <taxon>Alphaproteobacteria</taxon>
        <taxon>Acetobacterales</taxon>
        <taxon>Roseomonadaceae</taxon>
        <taxon>Falsiroseomonas</taxon>
    </lineage>
</organism>
<evidence type="ECO:0000313" key="5">
    <source>
        <dbReference type="EMBL" id="NKC30198.1"/>
    </source>
</evidence>
<dbReference type="EMBL" id="JAAVNE010000005">
    <property type="protein sequence ID" value="NKC30198.1"/>
    <property type="molecule type" value="Genomic_DNA"/>
</dbReference>
<evidence type="ECO:0000259" key="4">
    <source>
        <dbReference type="Pfam" id="PF04586"/>
    </source>
</evidence>
<dbReference type="InterPro" id="IPR054613">
    <property type="entry name" value="Peptidase_S78_dom"/>
</dbReference>
<dbReference type="NCBIfam" id="TIGR01543">
    <property type="entry name" value="proheadase_HK97"/>
    <property type="match status" value="1"/>
</dbReference>
<dbReference type="RefSeq" id="WP_168027819.1">
    <property type="nucleotide sequence ID" value="NZ_JAAVNE010000005.1"/>
</dbReference>
<dbReference type="Proteomes" id="UP000787635">
    <property type="component" value="Unassembled WGS sequence"/>
</dbReference>
<gene>
    <name evidence="5" type="ORF">HEQ75_04945</name>
</gene>
<sequence>MELGSIGVAWEVKFSPDQAPGTFEGYASIFGNMDAAGDVVEPGAFAASLLERERKGQGLPPMYKMHGTPGGADPDPIGIWEHMAEDSTGLAVKGRLVGLDTDRGRWNLSMVKEGAMRGLSIGFRARSFKMGSGRIGEPRRHLRAVALKEVSLVDDPANHMARIYAMKSRWLDAAGMIDPRALEEELRRELKFSRSDAVKAIGIVKRHLRDAGEDQPDTDLRDEGAAAAWLGALKRRAATLKA</sequence>
<evidence type="ECO:0000313" key="6">
    <source>
        <dbReference type="Proteomes" id="UP000787635"/>
    </source>
</evidence>
<accession>A0ABX1DZA5</accession>
<protein>
    <submittedName>
        <fullName evidence="5">HK97 family phage prohead protease</fullName>
    </submittedName>
</protein>
<feature type="domain" description="Prohead serine protease" evidence="4">
    <location>
        <begin position="20"/>
        <end position="167"/>
    </location>
</feature>
<keyword evidence="3" id="KW-0378">Hydrolase</keyword>
<dbReference type="GO" id="GO:0008233">
    <property type="term" value="F:peptidase activity"/>
    <property type="evidence" value="ECO:0007669"/>
    <property type="project" value="UniProtKB-KW"/>
</dbReference>
<dbReference type="GO" id="GO:0006508">
    <property type="term" value="P:proteolysis"/>
    <property type="evidence" value="ECO:0007669"/>
    <property type="project" value="UniProtKB-KW"/>
</dbReference>
<evidence type="ECO:0000256" key="2">
    <source>
        <dbReference type="ARBA" id="ARBA00022670"/>
    </source>
</evidence>
<evidence type="ECO:0000256" key="1">
    <source>
        <dbReference type="ARBA" id="ARBA00022612"/>
    </source>
</evidence>